<evidence type="ECO:0000313" key="1">
    <source>
        <dbReference type="EMBL" id="CAB4659992.1"/>
    </source>
</evidence>
<dbReference type="EMBL" id="CAEZWR010000039">
    <property type="protein sequence ID" value="CAB4659992.1"/>
    <property type="molecule type" value="Genomic_DNA"/>
</dbReference>
<reference evidence="1" key="1">
    <citation type="submission" date="2020-05" db="EMBL/GenBank/DDBJ databases">
        <authorList>
            <person name="Chiriac C."/>
            <person name="Salcher M."/>
            <person name="Ghai R."/>
            <person name="Kavagutti S V."/>
        </authorList>
    </citation>
    <scope>NUCLEOTIDE SEQUENCE</scope>
</reference>
<protein>
    <submittedName>
        <fullName evidence="1">Unannotated protein</fullName>
    </submittedName>
</protein>
<name>A0A6J6LE67_9ZZZZ</name>
<gene>
    <name evidence="1" type="ORF">UFOPK2282_00474</name>
</gene>
<organism evidence="1">
    <name type="scientific">freshwater metagenome</name>
    <dbReference type="NCBI Taxonomy" id="449393"/>
    <lineage>
        <taxon>unclassified sequences</taxon>
        <taxon>metagenomes</taxon>
        <taxon>ecological metagenomes</taxon>
    </lineage>
</organism>
<dbReference type="AntiFam" id="ANF00184">
    <property type="entry name" value="Shadow ORF (opposite pur8)"/>
</dbReference>
<accession>A0A6J6LE67</accession>
<sequence>MNMKRINSNTPIAIKLTVSVPFHPTVSALEMPYTNEIKPKVAVIAPGTSYLVSPVARDSFTYFTASNTAMMAIGMLTNKVQCQEVYSTRIPPMINPIAAPPPERAPYTPKAFARSLLSVKVTVINERAAGASRAAKTPCSPRAEINNPWLVATPPSADAVAKPMSPMMSMRLRPA</sequence>
<proteinExistence type="predicted"/>
<dbReference type="AlphaFoldDB" id="A0A6J6LE67"/>